<name>A0ABR8CDU8_9CYAN</name>
<evidence type="ECO:0000256" key="2">
    <source>
        <dbReference type="ARBA" id="ARBA00022738"/>
    </source>
</evidence>
<keyword evidence="2" id="KW-0605">Phycobilisome</keyword>
<proteinExistence type="predicted"/>
<gene>
    <name evidence="4" type="ORF">H6G05_19135</name>
</gene>
<dbReference type="InterPro" id="IPR004155">
    <property type="entry name" value="PBS_lyase_HEAT"/>
</dbReference>
<dbReference type="SUPFAM" id="SSF52540">
    <property type="entry name" value="P-loop containing nucleoside triphosphate hydrolases"/>
    <property type="match status" value="1"/>
</dbReference>
<organism evidence="4 5">
    <name type="scientific">Phormidium tenue FACHB-1050</name>
    <dbReference type="NCBI Taxonomy" id="2692857"/>
    <lineage>
        <taxon>Bacteria</taxon>
        <taxon>Bacillati</taxon>
        <taxon>Cyanobacteriota</taxon>
        <taxon>Cyanophyceae</taxon>
        <taxon>Oscillatoriophycideae</taxon>
        <taxon>Oscillatoriales</taxon>
        <taxon>Oscillatoriaceae</taxon>
        <taxon>Phormidium</taxon>
    </lineage>
</organism>
<reference evidence="4 5" key="1">
    <citation type="journal article" date="2020" name="ISME J.">
        <title>Comparative genomics reveals insights into cyanobacterial evolution and habitat adaptation.</title>
        <authorList>
            <person name="Chen M.Y."/>
            <person name="Teng W.K."/>
            <person name="Zhao L."/>
            <person name="Hu C.X."/>
            <person name="Zhou Y.K."/>
            <person name="Han B.P."/>
            <person name="Song L.R."/>
            <person name="Shu W.S."/>
        </authorList>
    </citation>
    <scope>NUCLEOTIDE SEQUENCE [LARGE SCALE GENOMIC DNA]</scope>
    <source>
        <strain evidence="4 5">FACHB-1050</strain>
    </source>
</reference>
<dbReference type="Gene3D" id="1.25.10.10">
    <property type="entry name" value="Leucine-rich Repeat Variant"/>
    <property type="match status" value="7"/>
</dbReference>
<dbReference type="InterPro" id="IPR011989">
    <property type="entry name" value="ARM-like"/>
</dbReference>
<protein>
    <submittedName>
        <fullName evidence="4">HEAT repeat domain-containing protein</fullName>
    </submittedName>
</protein>
<accession>A0ABR8CDU8</accession>
<dbReference type="EMBL" id="JACJQY010000038">
    <property type="protein sequence ID" value="MBD2318953.1"/>
    <property type="molecule type" value="Genomic_DNA"/>
</dbReference>
<dbReference type="PANTHER" id="PTHR12697:SF5">
    <property type="entry name" value="DEOXYHYPUSINE HYDROXYLASE"/>
    <property type="match status" value="1"/>
</dbReference>
<dbReference type="PANTHER" id="PTHR12697">
    <property type="entry name" value="PBS LYASE HEAT-LIKE PROTEIN"/>
    <property type="match status" value="1"/>
</dbReference>
<dbReference type="InterPro" id="IPR027417">
    <property type="entry name" value="P-loop_NTPase"/>
</dbReference>
<dbReference type="Gene3D" id="3.40.50.300">
    <property type="entry name" value="P-loop containing nucleotide triphosphate hydrolases"/>
    <property type="match status" value="1"/>
</dbReference>
<evidence type="ECO:0000313" key="4">
    <source>
        <dbReference type="EMBL" id="MBD2318953.1"/>
    </source>
</evidence>
<keyword evidence="1" id="KW-0042">Antenna complex</keyword>
<dbReference type="Pfam" id="PF13646">
    <property type="entry name" value="HEAT_2"/>
    <property type="match status" value="5"/>
</dbReference>
<evidence type="ECO:0000313" key="5">
    <source>
        <dbReference type="Proteomes" id="UP000618445"/>
    </source>
</evidence>
<dbReference type="SMART" id="SM00567">
    <property type="entry name" value="EZ_HEAT"/>
    <property type="match status" value="16"/>
</dbReference>
<comment type="caution">
    <text evidence="4">The sequence shown here is derived from an EMBL/GenBank/DDBJ whole genome shotgun (WGS) entry which is preliminary data.</text>
</comment>
<sequence>MGTEICFDGYLESVVATCHESLRLYTLMDDDCEQSQPDFFELKMQVVQPQPENKKGSKQEADKDQNAEPPIPVLEIYKYAQDHVLLMGKAGSGKSTALQQLLLNKAQEAQSNSEALIPVLVKLRSWQSFPSIIALIQDVLETGIQRRLNEETIIDLLFAGRLLLLIDGINELPSYFQDRNPSHDVEAFRKKYRKTPMIFTTRVLGVSRNLGIAKQMEMLPLSNREMRQFIEKCLPQQSEQMLNRLGDRLRRLGETPLLLSMLCDIARQREDGLPASLGSPFRAFADSYDHKIQGDIPVDDKYKRWLPDLLPQIAFAMMPQNDPHGLRLEIPKFEAENILAKLLDNKKLDNPCDYAKQWLENLLKYHLIQIKTDQIIEFRHQLIQEYYAAEYLRKQLDSLTNEEIQKSYLNYLDWTESLALMLDCEDREDQAVSLVRLALDVDLRLGARLAGAVKYGFQEKTVGLLIREIEERKIPKLYAIKLLGETRSDVAINLVILNLGYIEPYMCWEAVEAFVNIGSDKVVDSLVHALKDTNSYMRCEAASALGEIRSDKSIEILSDALKDEDVYVRRNVADALGKIASDKTIEPLCNALKDEDVYVRRNVADALGKTISDKAIKPLCNALSDIDYYVHKNASEALVNIDINIAIEALSHAAKHQDFVVRWNATGSLGNISSDKVIEPLIHSLNDEDFGVRRNAVQSLGKIDSNQVIDPLIYALKDTNPDVRKKAVKILSKADSNIDRIVETLICTFEDENVDVRREVIKALENISGNKAFETLVHALEDEDIYVRRNAVKALQNIGSDQAVVAITTALKDQDCNVRWDSETALIMIKNESATEAIFPNLENVDSYMRWKAVEELGKISSDKAVEELIHYLTTDIDECVRRRAASELGKICSDKAVEALIHALTTDNFSVRLEADKALVKISSDRVINALSHILKDKDSCARREVVGILVKIANEDAVEALSSALTNKDFYTHSNAAKALVKIGNDQAVKALSSALKNKNLFIRGNSAKALVEIGNDKAIESLFSAFKDEDNDISCNAKWALEKIENDKVVICLIDALTEENSDIRYKASDALGNICNDKAIKPLIITLEDLDSNVSWSAAESLKDFIKADRNLPILTQQLPHLLTLIPTEASQQALSVITAIQARCKYYNYKIYDTPLQETENHANPLENTLKELTKAIKNMPDEPKQDSPKYDLRGAKIGKLIDNIGVYNENNFAPEQKQNLADAAKEIQDLLDQLAKTYPSATEAEAKDIVKATFEEIKTNHPDKWKILWTQILNPERWLNGGKAALSEATKHYAENSVILKVTIAFFDGFSADEE</sequence>
<feature type="domain" description="NACHT" evidence="3">
    <location>
        <begin position="82"/>
        <end position="202"/>
    </location>
</feature>
<dbReference type="SUPFAM" id="SSF48371">
    <property type="entry name" value="ARM repeat"/>
    <property type="match status" value="2"/>
</dbReference>
<dbReference type="InterPro" id="IPR016024">
    <property type="entry name" value="ARM-type_fold"/>
</dbReference>
<dbReference type="InterPro" id="IPR007111">
    <property type="entry name" value="NACHT_NTPase"/>
</dbReference>
<dbReference type="RefSeq" id="WP_190580401.1">
    <property type="nucleotide sequence ID" value="NZ_CAWPQU010000032.1"/>
</dbReference>
<dbReference type="Proteomes" id="UP000618445">
    <property type="component" value="Unassembled WGS sequence"/>
</dbReference>
<keyword evidence="5" id="KW-1185">Reference proteome</keyword>
<evidence type="ECO:0000256" key="1">
    <source>
        <dbReference type="ARBA" id="ARBA00022549"/>
    </source>
</evidence>
<dbReference type="Pfam" id="PF05729">
    <property type="entry name" value="NACHT"/>
    <property type="match status" value="1"/>
</dbReference>
<dbReference type="PROSITE" id="PS50837">
    <property type="entry name" value="NACHT"/>
    <property type="match status" value="1"/>
</dbReference>
<evidence type="ECO:0000259" key="3">
    <source>
        <dbReference type="PROSITE" id="PS50837"/>
    </source>
</evidence>